<name>A0ABT5ECJ7_9BACT</name>
<comment type="caution">
    <text evidence="1">The sequence shown here is derived from an EMBL/GenBank/DDBJ whole genome shotgun (WGS) entry which is preliminary data.</text>
</comment>
<evidence type="ECO:0000313" key="1">
    <source>
        <dbReference type="EMBL" id="MDC0723589.1"/>
    </source>
</evidence>
<sequence>MIWWAETHRRHHRNADTSRHLHSPHYQGLFYSHYLWFLDRRHRVTHLEAIPDLARQAELAAQ</sequence>
<evidence type="ECO:0008006" key="3">
    <source>
        <dbReference type="Google" id="ProtNLM"/>
    </source>
</evidence>
<dbReference type="Proteomes" id="UP001221686">
    <property type="component" value="Unassembled WGS sequence"/>
</dbReference>
<accession>A0ABT5ECJ7</accession>
<dbReference type="RefSeq" id="WP_272092134.1">
    <property type="nucleotide sequence ID" value="NZ_JAQNDL010000005.1"/>
</dbReference>
<dbReference type="EMBL" id="JAQNDL010000005">
    <property type="protein sequence ID" value="MDC0723589.1"/>
    <property type="molecule type" value="Genomic_DNA"/>
</dbReference>
<reference evidence="1 2" key="1">
    <citation type="submission" date="2022-11" db="EMBL/GenBank/DDBJ databases">
        <title>Minimal conservation of predation-associated metabolite biosynthetic gene clusters underscores biosynthetic potential of Myxococcota including descriptions for ten novel species: Archangium lansinium sp. nov., Myxococcus landrumus sp. nov., Nannocystis bai.</title>
        <authorList>
            <person name="Ahearne A."/>
            <person name="Stevens C."/>
            <person name="Dowd S."/>
        </authorList>
    </citation>
    <scope>NUCLEOTIDE SEQUENCE [LARGE SCALE GENOMIC DNA]</scope>
    <source>
        <strain evidence="1 2">BB15-2</strain>
    </source>
</reference>
<keyword evidence="2" id="KW-1185">Reference proteome</keyword>
<protein>
    <recommendedName>
        <fullName evidence="3">Fatty acid desaturase</fullName>
    </recommendedName>
</protein>
<gene>
    <name evidence="1" type="ORF">POL25_42295</name>
</gene>
<organism evidence="1 2">
    <name type="scientific">Nannocystis bainbridge</name>
    <dbReference type="NCBI Taxonomy" id="2995303"/>
    <lineage>
        <taxon>Bacteria</taxon>
        <taxon>Pseudomonadati</taxon>
        <taxon>Myxococcota</taxon>
        <taxon>Polyangia</taxon>
        <taxon>Nannocystales</taxon>
        <taxon>Nannocystaceae</taxon>
        <taxon>Nannocystis</taxon>
    </lineage>
</organism>
<proteinExistence type="predicted"/>
<evidence type="ECO:0000313" key="2">
    <source>
        <dbReference type="Proteomes" id="UP001221686"/>
    </source>
</evidence>